<evidence type="ECO:0000313" key="4">
    <source>
        <dbReference type="Proteomes" id="UP000242329"/>
    </source>
</evidence>
<protein>
    <recommendedName>
        <fullName evidence="2">Antitoxin</fullName>
    </recommendedName>
</protein>
<dbReference type="OrthoDB" id="9808428at2"/>
<dbReference type="RefSeq" id="WP_073089167.1">
    <property type="nucleotide sequence ID" value="NZ_FQWY01000004.1"/>
</dbReference>
<dbReference type="Pfam" id="PF02604">
    <property type="entry name" value="PhdYeFM_antitox"/>
    <property type="match status" value="1"/>
</dbReference>
<organism evidence="3 4">
    <name type="scientific">Thermosyntropha lipolytica DSM 11003</name>
    <dbReference type="NCBI Taxonomy" id="1123382"/>
    <lineage>
        <taxon>Bacteria</taxon>
        <taxon>Bacillati</taxon>
        <taxon>Bacillota</taxon>
        <taxon>Clostridia</taxon>
        <taxon>Eubacteriales</taxon>
        <taxon>Syntrophomonadaceae</taxon>
        <taxon>Thermosyntropha</taxon>
    </lineage>
</organism>
<dbReference type="AlphaFoldDB" id="A0A1M5K2B5"/>
<evidence type="ECO:0000313" key="3">
    <source>
        <dbReference type="EMBL" id="SHG46927.1"/>
    </source>
</evidence>
<proteinExistence type="inferred from homology"/>
<dbReference type="STRING" id="1123382.SAMN02745221_00265"/>
<dbReference type="SUPFAM" id="SSF143120">
    <property type="entry name" value="YefM-like"/>
    <property type="match status" value="1"/>
</dbReference>
<dbReference type="InterPro" id="IPR036165">
    <property type="entry name" value="YefM-like_sf"/>
</dbReference>
<dbReference type="EMBL" id="FQWY01000004">
    <property type="protein sequence ID" value="SHG46927.1"/>
    <property type="molecule type" value="Genomic_DNA"/>
</dbReference>
<evidence type="ECO:0000256" key="2">
    <source>
        <dbReference type="RuleBase" id="RU362080"/>
    </source>
</evidence>
<dbReference type="InterPro" id="IPR006442">
    <property type="entry name" value="Antitoxin_Phd/YefM"/>
</dbReference>
<dbReference type="Proteomes" id="UP000242329">
    <property type="component" value="Unassembled WGS sequence"/>
</dbReference>
<dbReference type="NCBIfam" id="TIGR01552">
    <property type="entry name" value="phd_fam"/>
    <property type="match status" value="1"/>
</dbReference>
<keyword evidence="4" id="KW-1185">Reference proteome</keyword>
<comment type="similarity">
    <text evidence="1 2">Belongs to the phD/YefM antitoxin family.</text>
</comment>
<gene>
    <name evidence="3" type="ORF">SAMN02745221_00265</name>
</gene>
<name>A0A1M5K2B5_9FIRM</name>
<comment type="function">
    <text evidence="2">Antitoxin component of a type II toxin-antitoxin (TA) system.</text>
</comment>
<reference evidence="4" key="1">
    <citation type="submission" date="2016-11" db="EMBL/GenBank/DDBJ databases">
        <authorList>
            <person name="Varghese N."/>
            <person name="Submissions S."/>
        </authorList>
    </citation>
    <scope>NUCLEOTIDE SEQUENCE [LARGE SCALE GENOMIC DNA]</scope>
    <source>
        <strain evidence="4">DSM 11003</strain>
    </source>
</reference>
<accession>A0A1M5K2B5</accession>
<dbReference type="Gene3D" id="3.40.1620.10">
    <property type="entry name" value="YefM-like domain"/>
    <property type="match status" value="1"/>
</dbReference>
<evidence type="ECO:0000256" key="1">
    <source>
        <dbReference type="ARBA" id="ARBA00009981"/>
    </source>
</evidence>
<sequence length="77" mass="8858">MRVSATEFKMNMSKYIERAAFEDIIITRNGKDVALLTNVEGKKKEALKSLRGILKGTDVTRNEIRKERLAKYNEDPN</sequence>